<comment type="caution">
    <text evidence="1">The sequence shown here is derived from an EMBL/GenBank/DDBJ whole genome shotgun (WGS) entry which is preliminary data.</text>
</comment>
<sequence length="113" mass="12969">MPSEGGYLEAEGIEKTWWIKQDQITREVDILSSRNQYDIVLNGLFIVALPHRTFICSIFLFHLRLETCCNFLLTSVIYRFFLDQAAGGRCGFVCLPTQSHVLRFEALILVPTL</sequence>
<protein>
    <submittedName>
        <fullName evidence="1">Uncharacterized protein</fullName>
    </submittedName>
</protein>
<reference evidence="1" key="1">
    <citation type="submission" date="2022-08" db="EMBL/GenBank/DDBJ databases">
        <authorList>
            <person name="Gutierrez-Valencia J."/>
        </authorList>
    </citation>
    <scope>NUCLEOTIDE SEQUENCE</scope>
</reference>
<keyword evidence="2" id="KW-1185">Reference proteome</keyword>
<accession>A0AAV0MI60</accession>
<dbReference type="Proteomes" id="UP001154282">
    <property type="component" value="Unassembled WGS sequence"/>
</dbReference>
<dbReference type="EMBL" id="CAMGYJ010000007">
    <property type="protein sequence ID" value="CAI0445699.1"/>
    <property type="molecule type" value="Genomic_DNA"/>
</dbReference>
<organism evidence="1 2">
    <name type="scientific">Linum tenue</name>
    <dbReference type="NCBI Taxonomy" id="586396"/>
    <lineage>
        <taxon>Eukaryota</taxon>
        <taxon>Viridiplantae</taxon>
        <taxon>Streptophyta</taxon>
        <taxon>Embryophyta</taxon>
        <taxon>Tracheophyta</taxon>
        <taxon>Spermatophyta</taxon>
        <taxon>Magnoliopsida</taxon>
        <taxon>eudicotyledons</taxon>
        <taxon>Gunneridae</taxon>
        <taxon>Pentapetalae</taxon>
        <taxon>rosids</taxon>
        <taxon>fabids</taxon>
        <taxon>Malpighiales</taxon>
        <taxon>Linaceae</taxon>
        <taxon>Linum</taxon>
    </lineage>
</organism>
<dbReference type="AlphaFoldDB" id="A0AAV0MI60"/>
<proteinExistence type="predicted"/>
<evidence type="ECO:0000313" key="1">
    <source>
        <dbReference type="EMBL" id="CAI0445699.1"/>
    </source>
</evidence>
<evidence type="ECO:0000313" key="2">
    <source>
        <dbReference type="Proteomes" id="UP001154282"/>
    </source>
</evidence>
<gene>
    <name evidence="1" type="ORF">LITE_LOCUS28685</name>
</gene>
<name>A0AAV0MI60_9ROSI</name>